<evidence type="ECO:0000256" key="1">
    <source>
        <dbReference type="ARBA" id="ARBA00000085"/>
    </source>
</evidence>
<evidence type="ECO:0000256" key="4">
    <source>
        <dbReference type="ARBA" id="ARBA00022553"/>
    </source>
</evidence>
<evidence type="ECO:0000256" key="3">
    <source>
        <dbReference type="ARBA" id="ARBA00012438"/>
    </source>
</evidence>
<organism evidence="8 9">
    <name type="scientific">Ectopseudomonas chengduensis</name>
    <dbReference type="NCBI Taxonomy" id="489632"/>
    <lineage>
        <taxon>Bacteria</taxon>
        <taxon>Pseudomonadati</taxon>
        <taxon>Pseudomonadota</taxon>
        <taxon>Gammaproteobacteria</taxon>
        <taxon>Pseudomonadales</taxon>
        <taxon>Pseudomonadaceae</taxon>
        <taxon>Ectopseudomonas</taxon>
    </lineage>
</organism>
<evidence type="ECO:0000313" key="8">
    <source>
        <dbReference type="EMBL" id="SDC58091.1"/>
    </source>
</evidence>
<dbReference type="FunFam" id="3.30.565.10:FF:000006">
    <property type="entry name" value="Sensor histidine kinase WalK"/>
    <property type="match status" value="1"/>
</dbReference>
<name>A0A1G6MRK7_9GAMM</name>
<dbReference type="Gene3D" id="3.30.450.20">
    <property type="entry name" value="PAS domain"/>
    <property type="match status" value="1"/>
</dbReference>
<dbReference type="InterPro" id="IPR003594">
    <property type="entry name" value="HATPase_dom"/>
</dbReference>
<dbReference type="Pfam" id="PF02518">
    <property type="entry name" value="HATPase_c"/>
    <property type="match status" value="1"/>
</dbReference>
<reference evidence="9" key="1">
    <citation type="submission" date="2016-10" db="EMBL/GenBank/DDBJ databases">
        <authorList>
            <person name="Varghese N."/>
            <person name="Submissions S."/>
        </authorList>
    </citation>
    <scope>NUCLEOTIDE SEQUENCE [LARGE SCALE GENOMIC DNA]</scope>
    <source>
        <strain evidence="9">DSM 26382</strain>
    </source>
</reference>
<dbReference type="Gene3D" id="1.10.287.130">
    <property type="match status" value="1"/>
</dbReference>
<comment type="subcellular location">
    <subcellularLocation>
        <location evidence="2">Membrane</location>
    </subcellularLocation>
</comment>
<dbReference type="EMBL" id="FMZQ01000004">
    <property type="protein sequence ID" value="SDC58091.1"/>
    <property type="molecule type" value="Genomic_DNA"/>
</dbReference>
<dbReference type="GO" id="GO:0009927">
    <property type="term" value="F:histidine phosphotransfer kinase activity"/>
    <property type="evidence" value="ECO:0007669"/>
    <property type="project" value="TreeGrafter"/>
</dbReference>
<keyword evidence="6 8" id="KW-0418">Kinase</keyword>
<dbReference type="InterPro" id="IPR004358">
    <property type="entry name" value="Sig_transdc_His_kin-like_C"/>
</dbReference>
<dbReference type="PROSITE" id="PS50885">
    <property type="entry name" value="HAMP"/>
    <property type="match status" value="1"/>
</dbReference>
<dbReference type="Proteomes" id="UP000199467">
    <property type="component" value="Unassembled WGS sequence"/>
</dbReference>
<dbReference type="AlphaFoldDB" id="A0A1G6MRK7"/>
<dbReference type="InterPro" id="IPR036890">
    <property type="entry name" value="HATPase_C_sf"/>
</dbReference>
<dbReference type="CDD" id="cd12913">
    <property type="entry name" value="PDC1_MCP_like"/>
    <property type="match status" value="1"/>
</dbReference>
<dbReference type="PRINTS" id="PR00344">
    <property type="entry name" value="BCTRLSENSOR"/>
</dbReference>
<keyword evidence="9" id="KW-1185">Reference proteome</keyword>
<dbReference type="InterPro" id="IPR011006">
    <property type="entry name" value="CheY-like_superfamily"/>
</dbReference>
<gene>
    <name evidence="8" type="ORF">SAMN05216576_104165</name>
</gene>
<dbReference type="Gene3D" id="6.10.340.10">
    <property type="match status" value="1"/>
</dbReference>
<dbReference type="GO" id="GO:0000155">
    <property type="term" value="F:phosphorelay sensor kinase activity"/>
    <property type="evidence" value="ECO:0007669"/>
    <property type="project" value="InterPro"/>
</dbReference>
<comment type="catalytic activity">
    <reaction evidence="1">
        <text>ATP + protein L-histidine = ADP + protein N-phospho-L-histidine.</text>
        <dbReference type="EC" id="2.7.13.3"/>
    </reaction>
</comment>
<dbReference type="SMART" id="SM00448">
    <property type="entry name" value="REC"/>
    <property type="match status" value="1"/>
</dbReference>
<dbReference type="InterPro" id="IPR036097">
    <property type="entry name" value="HisK_dim/P_sf"/>
</dbReference>
<keyword evidence="5" id="KW-0808">Transferase</keyword>
<dbReference type="InterPro" id="IPR005467">
    <property type="entry name" value="His_kinase_dom"/>
</dbReference>
<dbReference type="InterPro" id="IPR003660">
    <property type="entry name" value="HAMP_dom"/>
</dbReference>
<evidence type="ECO:0000256" key="7">
    <source>
        <dbReference type="PROSITE-ProRule" id="PRU00169"/>
    </source>
</evidence>
<dbReference type="CDD" id="cd12912">
    <property type="entry name" value="PDC2_MCP_like"/>
    <property type="match status" value="1"/>
</dbReference>
<evidence type="ECO:0000313" key="9">
    <source>
        <dbReference type="Proteomes" id="UP000199467"/>
    </source>
</evidence>
<keyword evidence="4" id="KW-0597">Phosphoprotein</keyword>
<dbReference type="PANTHER" id="PTHR43047">
    <property type="entry name" value="TWO-COMPONENT HISTIDINE PROTEIN KINASE"/>
    <property type="match status" value="1"/>
</dbReference>
<dbReference type="CDD" id="cd00082">
    <property type="entry name" value="HisKA"/>
    <property type="match status" value="1"/>
</dbReference>
<protein>
    <recommendedName>
        <fullName evidence="3">histidine kinase</fullName>
        <ecNumber evidence="3">2.7.13.3</ecNumber>
    </recommendedName>
</protein>
<dbReference type="SUPFAM" id="SSF52172">
    <property type="entry name" value="CheY-like"/>
    <property type="match status" value="1"/>
</dbReference>
<dbReference type="CDD" id="cd16922">
    <property type="entry name" value="HATPase_EvgS-ArcB-TorS-like"/>
    <property type="match status" value="1"/>
</dbReference>
<dbReference type="GO" id="GO:0005886">
    <property type="term" value="C:plasma membrane"/>
    <property type="evidence" value="ECO:0007669"/>
    <property type="project" value="UniProtKB-ARBA"/>
</dbReference>
<dbReference type="SMART" id="SM00388">
    <property type="entry name" value="HisKA"/>
    <property type="match status" value="1"/>
</dbReference>
<dbReference type="EC" id="2.7.13.3" evidence="3"/>
<dbReference type="SMART" id="SM00387">
    <property type="entry name" value="HATPase_c"/>
    <property type="match status" value="1"/>
</dbReference>
<dbReference type="SUPFAM" id="SSF55874">
    <property type="entry name" value="ATPase domain of HSP90 chaperone/DNA topoisomerase II/histidine kinase"/>
    <property type="match status" value="1"/>
</dbReference>
<dbReference type="PROSITE" id="PS50109">
    <property type="entry name" value="HIS_KIN"/>
    <property type="match status" value="1"/>
</dbReference>
<proteinExistence type="predicted"/>
<dbReference type="Gene3D" id="3.30.565.10">
    <property type="entry name" value="Histidine kinase-like ATPase, C-terminal domain"/>
    <property type="match status" value="1"/>
</dbReference>
<dbReference type="Pfam" id="PF00072">
    <property type="entry name" value="Response_reg"/>
    <property type="match status" value="1"/>
</dbReference>
<comment type="caution">
    <text evidence="7">Lacks conserved residue(s) required for the propagation of feature annotation.</text>
</comment>
<accession>A0A1G6MRK7</accession>
<dbReference type="SUPFAM" id="SSF47384">
    <property type="entry name" value="Homodimeric domain of signal transducing histidine kinase"/>
    <property type="match status" value="1"/>
</dbReference>
<evidence type="ECO:0000256" key="5">
    <source>
        <dbReference type="ARBA" id="ARBA00022679"/>
    </source>
</evidence>
<dbReference type="InterPro" id="IPR001789">
    <property type="entry name" value="Sig_transdc_resp-reg_receiver"/>
</dbReference>
<sequence>MQNGSRVSLRTWIWRAFVQTALIPLILVETVLISVYLLTNVSIRDAQISHLRSTALSDLQAAAGQEAHLVESELGHIARLTSTYASLTQSTLNDNQPVAPAELAVTPSGVRYSPSDEGGAASFYSNATPLEQQDLQKVARLANLDPLMREIVQQNPLVASIYFNSWDSYNRIYPWFDTPAQYPHDMVIPDYNFYYLADAKHNPERKVAWTDVYLDPAGQGWMLSAVAPVLRGDFLEGVVGLDITVGKLLEHIQSLEVPWNGYGVIVSNEMNIMALPPAGEDDFGLDELTTHSYDEAISSELFKPEDFNLLKRADTEGLANAIAQRDKGVLSVNLNDRPHLVAWATIPSTDWHLLAVVDEMEVFSQTNELASHYRNIGYLLIGGLVLFYLVFFAFMWGRARELTERLRKPIGGIVTMLREIGQGNWKPKRPATTIDELEAIIDDVESMGQRLERSATQLQRASHEAQEASRAKSQFISSMSHELRTPLNAIQGFAQLMRMQQGQQGQQDTDYLEEILLASRHLNQLVGDILDWSSLQSDLPRLEMAKVDAVALMNECADLVAPEVEARGLRLKLSLPPSQVPVLADARRLRQVLLNLLSNAIKYTPAGSVSLSCMEHDGRVRLMVSDTGMGITSELQPLLFEPFQRLGQENSAIQGTGIGLSLCKEYAALMNGEMGLHSEPNKGSSFWIDLPRYVELSRPVTTSQAQHPACVYHGDLDTANREVVSTALANIDLLQFDDGNQLLAALLARRPDLLLLSVELNGMDGRDLLRTLHQNAELADLPIVLLSREDQLQELVGLGASALLGVPIDANELRQLVSDLTSKEATYAV</sequence>
<dbReference type="InterPro" id="IPR003661">
    <property type="entry name" value="HisK_dim/P_dom"/>
</dbReference>
<dbReference type="PANTHER" id="PTHR43047:SF72">
    <property type="entry name" value="OSMOSENSING HISTIDINE PROTEIN KINASE SLN1"/>
    <property type="match status" value="1"/>
</dbReference>
<evidence type="ECO:0000256" key="2">
    <source>
        <dbReference type="ARBA" id="ARBA00004370"/>
    </source>
</evidence>
<dbReference type="Pfam" id="PF00512">
    <property type="entry name" value="HisKA"/>
    <property type="match status" value="1"/>
</dbReference>
<dbReference type="PROSITE" id="PS50110">
    <property type="entry name" value="RESPONSE_REGULATORY"/>
    <property type="match status" value="1"/>
</dbReference>
<dbReference type="Gene3D" id="3.40.50.2300">
    <property type="match status" value="1"/>
</dbReference>
<evidence type="ECO:0000256" key="6">
    <source>
        <dbReference type="ARBA" id="ARBA00022777"/>
    </source>
</evidence>
<dbReference type="RefSeq" id="WP_026088677.1">
    <property type="nucleotide sequence ID" value="NZ_FMZQ01000004.1"/>
</dbReference>